<proteinExistence type="predicted"/>
<evidence type="ECO:0000256" key="3">
    <source>
        <dbReference type="ARBA" id="ARBA00023163"/>
    </source>
</evidence>
<dbReference type="PRINTS" id="PR00598">
    <property type="entry name" value="HTHMARR"/>
</dbReference>
<gene>
    <name evidence="5" type="ORF">QSV35_04035</name>
</gene>
<keyword evidence="2" id="KW-0238">DNA-binding</keyword>
<sequence length="166" mass="16967">MTRTVDAAARGTAGADGTGVDAARLAAVVSPLRRALLTAAREREGLPDIPDAQIEVIRALPRGTVASPGELADRLGLRRPTLSNLLAAMEAAGLIARRKSDADGRRVEVVATPEALGFFDRFDAASAAIVAEAAASLPPADAAALAAAVPALEALRDALVLNRSTK</sequence>
<evidence type="ECO:0000256" key="2">
    <source>
        <dbReference type="ARBA" id="ARBA00023125"/>
    </source>
</evidence>
<dbReference type="InterPro" id="IPR011991">
    <property type="entry name" value="ArsR-like_HTH"/>
</dbReference>
<dbReference type="SMART" id="SM00347">
    <property type="entry name" value="HTH_MARR"/>
    <property type="match status" value="1"/>
</dbReference>
<keyword evidence="1" id="KW-0805">Transcription regulation</keyword>
<dbReference type="InterPro" id="IPR039422">
    <property type="entry name" value="MarR/SlyA-like"/>
</dbReference>
<reference evidence="5 6" key="1">
    <citation type="submission" date="2023-06" db="EMBL/GenBank/DDBJ databases">
        <title>Microbacterium sp. nov., isolated from a waste landfill.</title>
        <authorList>
            <person name="Wen W."/>
        </authorList>
    </citation>
    <scope>NUCLEOTIDE SEQUENCE [LARGE SCALE GENOMIC DNA]</scope>
    <source>
        <strain evidence="5 6">ASV49</strain>
    </source>
</reference>
<feature type="domain" description="HTH marR-type" evidence="4">
    <location>
        <begin position="22"/>
        <end position="154"/>
    </location>
</feature>
<dbReference type="InterPro" id="IPR023187">
    <property type="entry name" value="Tscrpt_reg_MarR-type_CS"/>
</dbReference>
<evidence type="ECO:0000259" key="4">
    <source>
        <dbReference type="PROSITE" id="PS50995"/>
    </source>
</evidence>
<dbReference type="Pfam" id="PF12802">
    <property type="entry name" value="MarR_2"/>
    <property type="match status" value="1"/>
</dbReference>
<dbReference type="SUPFAM" id="SSF46785">
    <property type="entry name" value="Winged helix' DNA-binding domain"/>
    <property type="match status" value="1"/>
</dbReference>
<accession>A0ABT7MVQ3</accession>
<keyword evidence="6" id="KW-1185">Reference proteome</keyword>
<dbReference type="Proteomes" id="UP001235064">
    <property type="component" value="Unassembled WGS sequence"/>
</dbReference>
<organism evidence="5 6">
    <name type="scientific">Microbacterium candidum</name>
    <dbReference type="NCBI Taxonomy" id="3041922"/>
    <lineage>
        <taxon>Bacteria</taxon>
        <taxon>Bacillati</taxon>
        <taxon>Actinomycetota</taxon>
        <taxon>Actinomycetes</taxon>
        <taxon>Micrococcales</taxon>
        <taxon>Microbacteriaceae</taxon>
        <taxon>Microbacterium</taxon>
    </lineage>
</organism>
<dbReference type="PROSITE" id="PS50995">
    <property type="entry name" value="HTH_MARR_2"/>
    <property type="match status" value="1"/>
</dbReference>
<dbReference type="CDD" id="cd00090">
    <property type="entry name" value="HTH_ARSR"/>
    <property type="match status" value="1"/>
</dbReference>
<dbReference type="EMBL" id="JASXSZ010000001">
    <property type="protein sequence ID" value="MDL9978493.1"/>
    <property type="molecule type" value="Genomic_DNA"/>
</dbReference>
<dbReference type="PANTHER" id="PTHR33164:SF43">
    <property type="entry name" value="HTH-TYPE TRANSCRIPTIONAL REPRESSOR YETL"/>
    <property type="match status" value="1"/>
</dbReference>
<evidence type="ECO:0000313" key="5">
    <source>
        <dbReference type="EMBL" id="MDL9978493.1"/>
    </source>
</evidence>
<dbReference type="PANTHER" id="PTHR33164">
    <property type="entry name" value="TRANSCRIPTIONAL REGULATOR, MARR FAMILY"/>
    <property type="match status" value="1"/>
</dbReference>
<name>A0ABT7MVQ3_9MICO</name>
<dbReference type="InterPro" id="IPR000835">
    <property type="entry name" value="HTH_MarR-typ"/>
</dbReference>
<dbReference type="InterPro" id="IPR036390">
    <property type="entry name" value="WH_DNA-bd_sf"/>
</dbReference>
<dbReference type="Gene3D" id="1.10.10.10">
    <property type="entry name" value="Winged helix-like DNA-binding domain superfamily/Winged helix DNA-binding domain"/>
    <property type="match status" value="1"/>
</dbReference>
<dbReference type="InterPro" id="IPR036388">
    <property type="entry name" value="WH-like_DNA-bd_sf"/>
</dbReference>
<evidence type="ECO:0000313" key="6">
    <source>
        <dbReference type="Proteomes" id="UP001235064"/>
    </source>
</evidence>
<dbReference type="RefSeq" id="WP_286286956.1">
    <property type="nucleotide sequence ID" value="NZ_JASXSZ010000001.1"/>
</dbReference>
<comment type="caution">
    <text evidence="5">The sequence shown here is derived from an EMBL/GenBank/DDBJ whole genome shotgun (WGS) entry which is preliminary data.</text>
</comment>
<evidence type="ECO:0000256" key="1">
    <source>
        <dbReference type="ARBA" id="ARBA00023015"/>
    </source>
</evidence>
<keyword evidence="3" id="KW-0804">Transcription</keyword>
<protein>
    <submittedName>
        <fullName evidence="5">MarR family transcriptional regulator</fullName>
    </submittedName>
</protein>
<dbReference type="PROSITE" id="PS01117">
    <property type="entry name" value="HTH_MARR_1"/>
    <property type="match status" value="1"/>
</dbReference>